<dbReference type="RefSeq" id="XP_034242966.1">
    <property type="nucleotide sequence ID" value="XM_034387075.1"/>
</dbReference>
<feature type="region of interest" description="Disordered" evidence="8">
    <location>
        <begin position="585"/>
        <end position="674"/>
    </location>
</feature>
<keyword evidence="5" id="KW-0833">Ubl conjugation pathway</keyword>
<dbReference type="InterPro" id="IPR011333">
    <property type="entry name" value="SKP1/BTB/POZ_sf"/>
</dbReference>
<evidence type="ECO:0000256" key="3">
    <source>
        <dbReference type="ARBA" id="ARBA00022441"/>
    </source>
</evidence>
<dbReference type="Proteomes" id="UP000515158">
    <property type="component" value="Unplaced"/>
</dbReference>
<protein>
    <recommendedName>
        <fullName evidence="2">Kelch-like protein diablo</fullName>
    </recommendedName>
</protein>
<dbReference type="InterPro" id="IPR000210">
    <property type="entry name" value="BTB/POZ_dom"/>
</dbReference>
<gene>
    <name evidence="11" type="primary">LOC117646241</name>
</gene>
<feature type="compositionally biased region" description="Basic and acidic residues" evidence="8">
    <location>
        <begin position="585"/>
        <end position="612"/>
    </location>
</feature>
<dbReference type="InterPro" id="IPR006652">
    <property type="entry name" value="Kelch_1"/>
</dbReference>
<sequence length="674" mass="77012">MSTQAMQSLYELRQNNQLCDAVLRLEDGGVFPVHRAILSACSPYFRALFTTTLHPNEKTDILLLGITSDIMNLVLEYAYLRSLDITKTNVCQLLVAADFLCVLGVRDMCCGFLNTNMAPDNCIGILHFARDHFCTALQASAHQFMMRHFVQVAQESEELLHLELEELARMLAADELNVKSEEAVWECALRWVNHDPDARKHHIVTLMKSIRLGLLDTQFFLENVKDHPYVTGNEACRPVIIETLKFLYDLEMITQKDGEIPTPEIARPRVPHEILFAIGGWTDGSPTNFIETYDTRADRWVKVDDVDPAGARAYHGTAVVDFNIYVIGGFDGMDYFNSCRCFNAVNKTWREVAPMNVRRCYVSVAVLRGLVYAMGGYDGHHRQNTAERYDHRTNQWSLIAPMMMQRSDASATTLNDRIYITGGFNGTECMNSVEMYDLDTNQWSLITPMRSRRSGVSCITYHGCLYVVGGFNGISRMGSCEKYNPATSTWTPIPDMYNPRSNFAIEVIDDMIFAIGGFNGATTIYHVECYDGRSNEWYEATDMNIYRSAVSACVIMGLPNVLDYIHKHRERLMEEKRQKLLALETQRDRHQQQQHPDAERHQEPRGEPRERQQQQPRCGQQQRRGTQPIKPLRGRHLVGATQPRNSEPFVSPPRRTDRVCFGGVAERVHRQTRN</sequence>
<comment type="function">
    <text evidence="7">Probable substrate-specific adapter of an E3 ubiquitin-protein ligase complex which mediates the ubiquitination and subsequent proteasomal degradation of target proteins. May have a role in synapse differentiation and growth.</text>
</comment>
<evidence type="ECO:0000259" key="9">
    <source>
        <dbReference type="PROSITE" id="PS50097"/>
    </source>
</evidence>
<dbReference type="OrthoDB" id="191037at2759"/>
<reference evidence="11" key="1">
    <citation type="submission" date="2025-08" db="UniProtKB">
        <authorList>
            <consortium name="RefSeq"/>
        </authorList>
    </citation>
    <scope>IDENTIFICATION</scope>
    <source>
        <tissue evidence="11">Total insect</tissue>
    </source>
</reference>
<dbReference type="FunFam" id="1.25.40.420:FF:000001">
    <property type="entry name" value="Kelch-like family member 12"/>
    <property type="match status" value="1"/>
</dbReference>
<dbReference type="Pfam" id="PF01344">
    <property type="entry name" value="Kelch_1"/>
    <property type="match status" value="1"/>
</dbReference>
<proteinExistence type="predicted"/>
<keyword evidence="3" id="KW-0880">Kelch repeat</keyword>
<dbReference type="SMART" id="SM00875">
    <property type="entry name" value="BACK"/>
    <property type="match status" value="1"/>
</dbReference>
<dbReference type="Pfam" id="PF24681">
    <property type="entry name" value="Kelch_KLHDC2_KLHL20_DRC7"/>
    <property type="match status" value="1"/>
</dbReference>
<evidence type="ECO:0000256" key="5">
    <source>
        <dbReference type="ARBA" id="ARBA00022786"/>
    </source>
</evidence>
<keyword evidence="6" id="KW-0009">Actin-binding</keyword>
<evidence type="ECO:0000256" key="2">
    <source>
        <dbReference type="ARBA" id="ARBA00013699"/>
    </source>
</evidence>
<dbReference type="Pfam" id="PF07707">
    <property type="entry name" value="BACK"/>
    <property type="match status" value="1"/>
</dbReference>
<dbReference type="SMART" id="SM00225">
    <property type="entry name" value="BTB"/>
    <property type="match status" value="1"/>
</dbReference>
<dbReference type="PANTHER" id="PTHR24412:SF172">
    <property type="entry name" value="KELCH-LIKE PROTEIN 10"/>
    <property type="match status" value="1"/>
</dbReference>
<dbReference type="PRINTS" id="PR00501">
    <property type="entry name" value="KELCHREPEAT"/>
</dbReference>
<feature type="domain" description="BTB" evidence="9">
    <location>
        <begin position="19"/>
        <end position="87"/>
    </location>
</feature>
<keyword evidence="10" id="KW-1185">Reference proteome</keyword>
<dbReference type="KEGG" id="tpal:117646241"/>
<comment type="pathway">
    <text evidence="1">Protein modification; protein ubiquitination.</text>
</comment>
<dbReference type="PANTHER" id="PTHR24412">
    <property type="entry name" value="KELCH PROTEIN"/>
    <property type="match status" value="1"/>
</dbReference>
<evidence type="ECO:0000256" key="4">
    <source>
        <dbReference type="ARBA" id="ARBA00022737"/>
    </source>
</evidence>
<evidence type="ECO:0000313" key="10">
    <source>
        <dbReference type="Proteomes" id="UP000515158"/>
    </source>
</evidence>
<dbReference type="Gene3D" id="1.25.40.420">
    <property type="match status" value="1"/>
</dbReference>
<dbReference type="PIRSF" id="PIRSF037037">
    <property type="entry name" value="Kelch-like_protein_gigaxonin"/>
    <property type="match status" value="1"/>
</dbReference>
<dbReference type="GO" id="GO:0016567">
    <property type="term" value="P:protein ubiquitination"/>
    <property type="evidence" value="ECO:0007669"/>
    <property type="project" value="UniProtKB-UniPathway"/>
</dbReference>
<dbReference type="InterPro" id="IPR017096">
    <property type="entry name" value="BTB-kelch_protein"/>
</dbReference>
<evidence type="ECO:0000256" key="7">
    <source>
        <dbReference type="ARBA" id="ARBA00043912"/>
    </source>
</evidence>
<dbReference type="SMART" id="SM00612">
    <property type="entry name" value="Kelch"/>
    <property type="match status" value="6"/>
</dbReference>
<dbReference type="PROSITE" id="PS50097">
    <property type="entry name" value="BTB"/>
    <property type="match status" value="1"/>
</dbReference>
<dbReference type="InterPro" id="IPR015915">
    <property type="entry name" value="Kelch-typ_b-propeller"/>
</dbReference>
<keyword evidence="4" id="KW-0677">Repeat</keyword>
<evidence type="ECO:0000313" key="11">
    <source>
        <dbReference type="RefSeq" id="XP_034242966.1"/>
    </source>
</evidence>
<feature type="compositionally biased region" description="Low complexity" evidence="8">
    <location>
        <begin position="613"/>
        <end position="628"/>
    </location>
</feature>
<dbReference type="InParanoid" id="A0A6P8Z043"/>
<dbReference type="Gene3D" id="3.30.710.10">
    <property type="entry name" value="Potassium Channel Kv1.1, Chain A"/>
    <property type="match status" value="1"/>
</dbReference>
<dbReference type="GO" id="GO:0003779">
    <property type="term" value="F:actin binding"/>
    <property type="evidence" value="ECO:0007669"/>
    <property type="project" value="UniProtKB-KW"/>
</dbReference>
<dbReference type="CTD" id="317719"/>
<dbReference type="FunCoup" id="A0A6P8Z043">
    <property type="interactions" value="2"/>
</dbReference>
<evidence type="ECO:0000256" key="8">
    <source>
        <dbReference type="SAM" id="MobiDB-lite"/>
    </source>
</evidence>
<dbReference type="InterPro" id="IPR011705">
    <property type="entry name" value="BACK"/>
</dbReference>
<organism evidence="11">
    <name type="scientific">Thrips palmi</name>
    <name type="common">Melon thrips</name>
    <dbReference type="NCBI Taxonomy" id="161013"/>
    <lineage>
        <taxon>Eukaryota</taxon>
        <taxon>Metazoa</taxon>
        <taxon>Ecdysozoa</taxon>
        <taxon>Arthropoda</taxon>
        <taxon>Hexapoda</taxon>
        <taxon>Insecta</taxon>
        <taxon>Pterygota</taxon>
        <taxon>Neoptera</taxon>
        <taxon>Paraneoptera</taxon>
        <taxon>Thysanoptera</taxon>
        <taxon>Terebrantia</taxon>
        <taxon>Thripoidea</taxon>
        <taxon>Thripidae</taxon>
        <taxon>Thrips</taxon>
    </lineage>
</organism>
<dbReference type="GeneID" id="117646241"/>
<accession>A0A6P8Z043</accession>
<dbReference type="AlphaFoldDB" id="A0A6P8Z043"/>
<dbReference type="UniPathway" id="UPA00143"/>
<dbReference type="SUPFAM" id="SSF54695">
    <property type="entry name" value="POZ domain"/>
    <property type="match status" value="1"/>
</dbReference>
<evidence type="ECO:0000256" key="1">
    <source>
        <dbReference type="ARBA" id="ARBA00004906"/>
    </source>
</evidence>
<dbReference type="Gene3D" id="2.120.10.80">
    <property type="entry name" value="Kelch-type beta propeller"/>
    <property type="match status" value="1"/>
</dbReference>
<dbReference type="SUPFAM" id="SSF117281">
    <property type="entry name" value="Kelch motif"/>
    <property type="match status" value="1"/>
</dbReference>
<name>A0A6P8Z043_THRPL</name>
<evidence type="ECO:0000256" key="6">
    <source>
        <dbReference type="ARBA" id="ARBA00023203"/>
    </source>
</evidence>
<dbReference type="Pfam" id="PF00651">
    <property type="entry name" value="BTB"/>
    <property type="match status" value="1"/>
</dbReference>